<gene>
    <name evidence="2" type="ORF">GDO81_027635</name>
</gene>
<keyword evidence="3" id="KW-1185">Reference proteome</keyword>
<proteinExistence type="predicted"/>
<dbReference type="Proteomes" id="UP000824782">
    <property type="component" value="Unassembled WGS sequence"/>
</dbReference>
<dbReference type="AlphaFoldDB" id="A0AAV6ZHI1"/>
<feature type="region of interest" description="Disordered" evidence="1">
    <location>
        <begin position="71"/>
        <end position="93"/>
    </location>
</feature>
<dbReference type="EMBL" id="WNYA01000629">
    <property type="protein sequence ID" value="KAG8547735.1"/>
    <property type="molecule type" value="Genomic_DNA"/>
</dbReference>
<accession>A0AAV6ZHI1</accession>
<sequence>MAFQAPDAIDFAPRDSSYKVREWLIAACLPPSGVYVYSWSSDYHPQTSCAPQTLEISLVYMHRATTNLVSSETVNTNPGSSAPHTQQYTSNVM</sequence>
<evidence type="ECO:0000313" key="2">
    <source>
        <dbReference type="EMBL" id="KAG8547735.1"/>
    </source>
</evidence>
<reference evidence="2" key="1">
    <citation type="thesis" date="2020" institute="ProQuest LLC" country="789 East Eisenhower Parkway, Ann Arbor, MI, USA">
        <title>Comparative Genomics and Chromosome Evolution.</title>
        <authorList>
            <person name="Mudd A.B."/>
        </authorList>
    </citation>
    <scope>NUCLEOTIDE SEQUENCE</scope>
    <source>
        <strain evidence="2">237g6f4</strain>
        <tissue evidence="2">Blood</tissue>
    </source>
</reference>
<protein>
    <submittedName>
        <fullName evidence="2">Uncharacterized protein</fullName>
    </submittedName>
</protein>
<evidence type="ECO:0000313" key="3">
    <source>
        <dbReference type="Proteomes" id="UP000824782"/>
    </source>
</evidence>
<organism evidence="2 3">
    <name type="scientific">Engystomops pustulosus</name>
    <name type="common">Tungara frog</name>
    <name type="synonym">Physalaemus pustulosus</name>
    <dbReference type="NCBI Taxonomy" id="76066"/>
    <lineage>
        <taxon>Eukaryota</taxon>
        <taxon>Metazoa</taxon>
        <taxon>Chordata</taxon>
        <taxon>Craniata</taxon>
        <taxon>Vertebrata</taxon>
        <taxon>Euteleostomi</taxon>
        <taxon>Amphibia</taxon>
        <taxon>Batrachia</taxon>
        <taxon>Anura</taxon>
        <taxon>Neobatrachia</taxon>
        <taxon>Hyloidea</taxon>
        <taxon>Leptodactylidae</taxon>
        <taxon>Leiuperinae</taxon>
        <taxon>Engystomops</taxon>
    </lineage>
</organism>
<name>A0AAV6ZHI1_ENGPU</name>
<evidence type="ECO:0000256" key="1">
    <source>
        <dbReference type="SAM" id="MobiDB-lite"/>
    </source>
</evidence>
<comment type="caution">
    <text evidence="2">The sequence shown here is derived from an EMBL/GenBank/DDBJ whole genome shotgun (WGS) entry which is preliminary data.</text>
</comment>